<accession>A0A1R1Y2W6</accession>
<dbReference type="InterPro" id="IPR001584">
    <property type="entry name" value="Integrase_cat-core"/>
</dbReference>
<gene>
    <name evidence="7" type="ORF">AYI70_g3561</name>
</gene>
<dbReference type="Proteomes" id="UP000187283">
    <property type="component" value="Unassembled WGS sequence"/>
</dbReference>
<keyword evidence="4" id="KW-0255">Endonuclease</keyword>
<evidence type="ECO:0000313" key="7">
    <source>
        <dbReference type="EMBL" id="OMJ21307.1"/>
    </source>
</evidence>
<evidence type="ECO:0000259" key="6">
    <source>
        <dbReference type="PROSITE" id="PS50994"/>
    </source>
</evidence>
<evidence type="ECO:0000256" key="5">
    <source>
        <dbReference type="SAM" id="MobiDB-lite"/>
    </source>
</evidence>
<sequence>MEPSARANPKTSKDIKMPDNKEKVSTLPKIFPGTSGAPVFSGEGLTEFLTFYDIITANSSSKEKTQLFPYYCDKSIRDKIIKSIPYYEGNWLEFKSLLNDYYEIDECEKVLTDELKNLVQKGTSLHDIKIFLHTFEYLVKKLDKYTTTNDREKREMLIKSIYPSDFFKIQSSIYDNEGSLLSFDEMVKKLKSLNTMHRTLDEIRGNNPNEIPIIEPAKDAKELDTMTKMFEKMCLKMDAVIETISTAKTTDILTEKYKRNIRCIYCDEPHRRVDCNHFKDDNEAGLVKMGSEGFIENSSGVRMPTNWGKGGIRTLIKSSQATSRHIKLGAPEKFEFALEWEKDTESKIITETDFSKLVNAFASKRTLDNSYFENKTNKKGKSYQENSNNSQDDTPLIDRVEEINIRNNIENESINNMLNPAYKMTSKIVSKDCEKIVSEKLQEVQVSLTLKELFSVSPSIRKKFNEDIRTRREPIVNLTSYENTASPEEINYKPIDVNNTSSNWKEFYLSTGSGKVKGCINGAGVEFLLDEGSEINIMNIDVFNALRSLNKIEIDSSINWSLRDANQGFSKLNGVCKECKITIEGTTVTVPVFVSENTEPQVILGRPWERKARVLKDNRDDGTLWYTIKDADTGAIAKFCAVGPNDSRSYPDNKNKPIIKTDDSITNFTLVNRINAGWKAITKTEYTTEVRTRYKKANEKIKPVPHALPPYNSSIKEIIPNKNSLKIITDEKLAELCIGNDNLLPTEIEYFKTKLKPLRNVFAFNENEIGLLDITIEDPITVHTIPHIPWSLKSYPQPKAIWEKIRSLIKAKMEQGVLEPSRGSYSNRWFCINKKNSDKLRFIQDVRPVNEVTIKNSSVPPVAEEFAEDFAGRTIYTTFDLISGYDQVQISESSRDLFALQTPLGLLRMTRLPMGWSNSVQEFQRIMYKIFFKFIPEKMGLFIDDGCIKGSRNKDLKQDIIGVRNFVKDHIKDVVEILSTLQDTGMTVNARKCKFGVSEVEIVGFICTPKYDEDSGKFILTIDASPVGAGGVLHQINQTGELNPCRFESYCFNERERRDDILFKRSANDRIPRRVIFNKDERKRIILELHINEGGGHRGRDATCKKINDRIEEPLTYTYTPTLFGKVGIDIVLMPKGIENKRYLIVARDDLSGWVEAKALSRNDSKSVWRFISEDILSRFGIVNKLVADRGEVNSNLIKDLANKYGLKLSFTTSYHPQTNGMVERGHSPLVSSLSKYCGRNPSQWPKFLHLALWADRITAKRTTGETPYKLVYGQDCILPIENEFESWNKISWKKEMTTEELLFNRIQQLDKKSLLIDKASKRQKDSRKKDVEYFNNKHKIRDTPLMVGGMVLQYDNTLGKQREQKLSNRWYGPFVITKDNKNGSYNIRELNGVDIKLPIAGNRLKLYFSEEDLILPVSSQGGEMS</sequence>
<dbReference type="InterPro" id="IPR036397">
    <property type="entry name" value="RNaseH_sf"/>
</dbReference>
<reference evidence="7 8" key="1">
    <citation type="submission" date="2017-01" db="EMBL/GenBank/DDBJ databases">
        <authorList>
            <person name="Mah S.A."/>
            <person name="Swanson W.J."/>
            <person name="Moy G.W."/>
            <person name="Vacquier V.D."/>
        </authorList>
    </citation>
    <scope>NUCLEOTIDE SEQUENCE [LARGE SCALE GENOMIC DNA]</scope>
    <source>
        <strain evidence="7 8">GSMNP</strain>
    </source>
</reference>
<keyword evidence="1" id="KW-0808">Transferase</keyword>
<dbReference type="InterPro" id="IPR043502">
    <property type="entry name" value="DNA/RNA_pol_sf"/>
</dbReference>
<dbReference type="Gene3D" id="2.40.70.10">
    <property type="entry name" value="Acid Proteases"/>
    <property type="match status" value="1"/>
</dbReference>
<keyword evidence="3" id="KW-0540">Nuclease</keyword>
<dbReference type="InterPro" id="IPR000477">
    <property type="entry name" value="RT_dom"/>
</dbReference>
<dbReference type="GO" id="GO:0015074">
    <property type="term" value="P:DNA integration"/>
    <property type="evidence" value="ECO:0007669"/>
    <property type="project" value="InterPro"/>
</dbReference>
<proteinExistence type="predicted"/>
<dbReference type="InterPro" id="IPR050951">
    <property type="entry name" value="Retrovirus_Pol_polyprotein"/>
</dbReference>
<evidence type="ECO:0000256" key="3">
    <source>
        <dbReference type="ARBA" id="ARBA00022722"/>
    </source>
</evidence>
<dbReference type="SUPFAM" id="SSF53098">
    <property type="entry name" value="Ribonuclease H-like"/>
    <property type="match status" value="1"/>
</dbReference>
<dbReference type="Gene3D" id="3.10.10.10">
    <property type="entry name" value="HIV Type 1 Reverse Transcriptase, subunit A, domain 1"/>
    <property type="match status" value="1"/>
</dbReference>
<organism evidence="7 8">
    <name type="scientific">Smittium culicis</name>
    <dbReference type="NCBI Taxonomy" id="133412"/>
    <lineage>
        <taxon>Eukaryota</taxon>
        <taxon>Fungi</taxon>
        <taxon>Fungi incertae sedis</taxon>
        <taxon>Zoopagomycota</taxon>
        <taxon>Kickxellomycotina</taxon>
        <taxon>Harpellomycetes</taxon>
        <taxon>Harpellales</taxon>
        <taxon>Legeriomycetaceae</taxon>
        <taxon>Smittium</taxon>
    </lineage>
</organism>
<dbReference type="PROSITE" id="PS50994">
    <property type="entry name" value="INTEGRASE"/>
    <property type="match status" value="1"/>
</dbReference>
<keyword evidence="4" id="KW-0378">Hydrolase</keyword>
<dbReference type="InterPro" id="IPR012337">
    <property type="entry name" value="RNaseH-like_sf"/>
</dbReference>
<keyword evidence="8" id="KW-1185">Reference proteome</keyword>
<dbReference type="InterPro" id="IPR021109">
    <property type="entry name" value="Peptidase_aspartic_dom_sf"/>
</dbReference>
<feature type="compositionally biased region" description="Polar residues" evidence="5">
    <location>
        <begin position="383"/>
        <end position="393"/>
    </location>
</feature>
<feature type="domain" description="Integrase catalytic" evidence="6">
    <location>
        <begin position="1117"/>
        <end position="1276"/>
    </location>
</feature>
<dbReference type="Pfam" id="PF00078">
    <property type="entry name" value="RVT_1"/>
    <property type="match status" value="1"/>
</dbReference>
<dbReference type="SUPFAM" id="SSF50630">
    <property type="entry name" value="Acid proteases"/>
    <property type="match status" value="1"/>
</dbReference>
<feature type="region of interest" description="Disordered" evidence="5">
    <location>
        <begin position="1"/>
        <end position="20"/>
    </location>
</feature>
<comment type="caution">
    <text evidence="7">The sequence shown here is derived from an EMBL/GenBank/DDBJ whole genome shotgun (WGS) entry which is preliminary data.</text>
</comment>
<dbReference type="Gene3D" id="3.30.420.10">
    <property type="entry name" value="Ribonuclease H-like superfamily/Ribonuclease H"/>
    <property type="match status" value="1"/>
</dbReference>
<evidence type="ECO:0000313" key="8">
    <source>
        <dbReference type="Proteomes" id="UP000187283"/>
    </source>
</evidence>
<protein>
    <submittedName>
        <fullName evidence="7">Retrovirus-related Pol polyprotein from transposon</fullName>
    </submittedName>
</protein>
<dbReference type="EMBL" id="LSSN01001035">
    <property type="protein sequence ID" value="OMJ21307.1"/>
    <property type="molecule type" value="Genomic_DNA"/>
</dbReference>
<dbReference type="CDD" id="cd00303">
    <property type="entry name" value="retropepsin_like"/>
    <property type="match status" value="1"/>
</dbReference>
<dbReference type="STRING" id="133412.A0A1R1Y2W6"/>
<keyword evidence="2" id="KW-0548">Nucleotidyltransferase</keyword>
<dbReference type="PANTHER" id="PTHR37984">
    <property type="entry name" value="PROTEIN CBG26694"/>
    <property type="match status" value="1"/>
</dbReference>
<name>A0A1R1Y2W6_9FUNG</name>
<evidence type="ECO:0000256" key="2">
    <source>
        <dbReference type="ARBA" id="ARBA00022695"/>
    </source>
</evidence>
<dbReference type="OrthoDB" id="5599163at2759"/>
<evidence type="ECO:0000256" key="1">
    <source>
        <dbReference type="ARBA" id="ARBA00022679"/>
    </source>
</evidence>
<dbReference type="GO" id="GO:0003676">
    <property type="term" value="F:nucleic acid binding"/>
    <property type="evidence" value="ECO:0007669"/>
    <property type="project" value="InterPro"/>
</dbReference>
<dbReference type="GO" id="GO:0004519">
    <property type="term" value="F:endonuclease activity"/>
    <property type="evidence" value="ECO:0007669"/>
    <property type="project" value="UniProtKB-KW"/>
</dbReference>
<dbReference type="Gene3D" id="3.30.70.270">
    <property type="match status" value="1"/>
</dbReference>
<dbReference type="GO" id="GO:0016779">
    <property type="term" value="F:nucleotidyltransferase activity"/>
    <property type="evidence" value="ECO:0007669"/>
    <property type="project" value="UniProtKB-KW"/>
</dbReference>
<feature type="region of interest" description="Disordered" evidence="5">
    <location>
        <begin position="374"/>
        <end position="394"/>
    </location>
</feature>
<dbReference type="PANTHER" id="PTHR37984:SF5">
    <property type="entry name" value="PROTEIN NYNRIN-LIKE"/>
    <property type="match status" value="1"/>
</dbReference>
<dbReference type="GO" id="GO:0005634">
    <property type="term" value="C:nucleus"/>
    <property type="evidence" value="ECO:0007669"/>
    <property type="project" value="UniProtKB-ARBA"/>
</dbReference>
<dbReference type="SUPFAM" id="SSF56672">
    <property type="entry name" value="DNA/RNA polymerases"/>
    <property type="match status" value="1"/>
</dbReference>
<dbReference type="InterPro" id="IPR043128">
    <property type="entry name" value="Rev_trsase/Diguanyl_cyclase"/>
</dbReference>
<dbReference type="CDD" id="cd01647">
    <property type="entry name" value="RT_LTR"/>
    <property type="match status" value="1"/>
</dbReference>
<feature type="compositionally biased region" description="Basic and acidic residues" evidence="5">
    <location>
        <begin position="11"/>
        <end position="20"/>
    </location>
</feature>
<evidence type="ECO:0000256" key="4">
    <source>
        <dbReference type="ARBA" id="ARBA00022759"/>
    </source>
</evidence>